<sequence>MGVSNMKSLILCLTLICLVVTNQVQLGESKRIDPTVLDPCKRSGGKAPGCGHPDKNAPPQQANVYQRGCSIHHRCRG</sequence>
<comment type="similarity">
    <text evidence="2">Belongs to the plant rapid alkalinization factor (RALF) family.</text>
</comment>
<protein>
    <recommendedName>
        <fullName evidence="11">Rapid ALkalinization Factor</fullName>
    </recommendedName>
</protein>
<keyword evidence="10" id="KW-1185">Reference proteome</keyword>
<keyword evidence="6" id="KW-1015">Disulfide bond</keyword>
<evidence type="ECO:0000256" key="2">
    <source>
        <dbReference type="ARBA" id="ARBA00009178"/>
    </source>
</evidence>
<comment type="function">
    <text evidence="7">Cell signaling peptide that may regulate plant stress, growth, and development. Mediates a rapid alkalinization of extracellular space by mediating a transient increase in the cytoplasmic Ca(2+) concentration leading to a calcium-dependent signaling events through a cell surface receptor and a concomitant activation of some intracellular mitogen-activated protein kinases.</text>
</comment>
<feature type="chain" id="PRO_5042134253" description="Rapid ALkalinization Factor" evidence="8">
    <location>
        <begin position="22"/>
        <end position="77"/>
    </location>
</feature>
<comment type="caution">
    <text evidence="9">The sequence shown here is derived from an EMBL/GenBank/DDBJ whole genome shotgun (WGS) entry which is preliminary data.</text>
</comment>
<dbReference type="AlphaFoldDB" id="A0AAE0ABG1"/>
<dbReference type="Proteomes" id="UP001281410">
    <property type="component" value="Unassembled WGS sequence"/>
</dbReference>
<organism evidence="9 10">
    <name type="scientific">Dipteronia sinensis</name>
    <dbReference type="NCBI Taxonomy" id="43782"/>
    <lineage>
        <taxon>Eukaryota</taxon>
        <taxon>Viridiplantae</taxon>
        <taxon>Streptophyta</taxon>
        <taxon>Embryophyta</taxon>
        <taxon>Tracheophyta</taxon>
        <taxon>Spermatophyta</taxon>
        <taxon>Magnoliopsida</taxon>
        <taxon>eudicotyledons</taxon>
        <taxon>Gunneridae</taxon>
        <taxon>Pentapetalae</taxon>
        <taxon>rosids</taxon>
        <taxon>malvids</taxon>
        <taxon>Sapindales</taxon>
        <taxon>Sapindaceae</taxon>
        <taxon>Hippocastanoideae</taxon>
        <taxon>Acereae</taxon>
        <taxon>Dipteronia</taxon>
    </lineage>
</organism>
<evidence type="ECO:0000256" key="7">
    <source>
        <dbReference type="ARBA" id="ARBA00037228"/>
    </source>
</evidence>
<reference evidence="9" key="1">
    <citation type="journal article" date="2023" name="Plant J.">
        <title>Genome sequences and population genomics provide insights into the demographic history, inbreeding, and mutation load of two 'living fossil' tree species of Dipteronia.</title>
        <authorList>
            <person name="Feng Y."/>
            <person name="Comes H.P."/>
            <person name="Chen J."/>
            <person name="Zhu S."/>
            <person name="Lu R."/>
            <person name="Zhang X."/>
            <person name="Li P."/>
            <person name="Qiu J."/>
            <person name="Olsen K.M."/>
            <person name="Qiu Y."/>
        </authorList>
    </citation>
    <scope>NUCLEOTIDE SEQUENCE</scope>
    <source>
        <strain evidence="9">NBL</strain>
    </source>
</reference>
<dbReference type="PANTHER" id="PTHR34270:SF5">
    <property type="entry name" value="PROTEIN RALF-LIKE 10-RELATED"/>
    <property type="match status" value="1"/>
</dbReference>
<keyword evidence="3" id="KW-0964">Secreted</keyword>
<evidence type="ECO:0008006" key="11">
    <source>
        <dbReference type="Google" id="ProtNLM"/>
    </source>
</evidence>
<feature type="signal peptide" evidence="8">
    <location>
        <begin position="1"/>
        <end position="21"/>
    </location>
</feature>
<dbReference type="GO" id="GO:0005179">
    <property type="term" value="F:hormone activity"/>
    <property type="evidence" value="ECO:0007669"/>
    <property type="project" value="UniProtKB-KW"/>
</dbReference>
<evidence type="ECO:0000256" key="1">
    <source>
        <dbReference type="ARBA" id="ARBA00004613"/>
    </source>
</evidence>
<evidence type="ECO:0000256" key="4">
    <source>
        <dbReference type="ARBA" id="ARBA00022702"/>
    </source>
</evidence>
<gene>
    <name evidence="9" type="ORF">Dsin_015395</name>
</gene>
<comment type="subcellular location">
    <subcellularLocation>
        <location evidence="1">Secreted</location>
    </subcellularLocation>
</comment>
<dbReference type="PANTHER" id="PTHR34270">
    <property type="entry name" value="PROTEIN RALF-LIKE 15-RELATED"/>
    <property type="match status" value="1"/>
</dbReference>
<evidence type="ECO:0000256" key="6">
    <source>
        <dbReference type="ARBA" id="ARBA00023157"/>
    </source>
</evidence>
<keyword evidence="4" id="KW-0372">Hormone</keyword>
<evidence type="ECO:0000256" key="3">
    <source>
        <dbReference type="ARBA" id="ARBA00022525"/>
    </source>
</evidence>
<dbReference type="EMBL" id="JANJYJ010000005">
    <property type="protein sequence ID" value="KAK3210689.1"/>
    <property type="molecule type" value="Genomic_DNA"/>
</dbReference>
<accession>A0AAE0ABG1</accession>
<dbReference type="GO" id="GO:0040008">
    <property type="term" value="P:regulation of growth"/>
    <property type="evidence" value="ECO:0007669"/>
    <property type="project" value="UniProtKB-ARBA"/>
</dbReference>
<dbReference type="Pfam" id="PF05498">
    <property type="entry name" value="RALF"/>
    <property type="match status" value="1"/>
</dbReference>
<proteinExistence type="inferred from homology"/>
<name>A0AAE0ABG1_9ROSI</name>
<dbReference type="InterPro" id="IPR008801">
    <property type="entry name" value="RALF"/>
</dbReference>
<dbReference type="GO" id="GO:0005576">
    <property type="term" value="C:extracellular region"/>
    <property type="evidence" value="ECO:0007669"/>
    <property type="project" value="UniProtKB-SubCell"/>
</dbReference>
<evidence type="ECO:0000256" key="5">
    <source>
        <dbReference type="ARBA" id="ARBA00022729"/>
    </source>
</evidence>
<evidence type="ECO:0000313" key="9">
    <source>
        <dbReference type="EMBL" id="KAK3210689.1"/>
    </source>
</evidence>
<evidence type="ECO:0000313" key="10">
    <source>
        <dbReference type="Proteomes" id="UP001281410"/>
    </source>
</evidence>
<keyword evidence="5 8" id="KW-0732">Signal</keyword>
<evidence type="ECO:0000256" key="8">
    <source>
        <dbReference type="SAM" id="SignalP"/>
    </source>
</evidence>